<feature type="domain" description="Cyclic-phosphate processing Receiver" evidence="1">
    <location>
        <begin position="7"/>
        <end position="102"/>
    </location>
</feature>
<protein>
    <recommendedName>
        <fullName evidence="1">Cyclic-phosphate processing Receiver domain-containing protein</fullName>
    </recommendedName>
</protein>
<dbReference type="GeneID" id="65132567"/>
<accession>A0A873WHV0</accession>
<organism evidence="2 3">
    <name type="scientific">Providencia phage PSTCR5</name>
    <dbReference type="NCBI Taxonomy" id="2783547"/>
    <lineage>
        <taxon>Viruses</taxon>
        <taxon>Duplodnaviria</taxon>
        <taxon>Heunggongvirae</taxon>
        <taxon>Uroviricota</taxon>
        <taxon>Caudoviricetes</taxon>
        <taxon>Demerecviridae</taxon>
        <taxon>Priunavirus</taxon>
        <taxon>Priunavirus PSTCR5</taxon>
    </lineage>
</organism>
<name>A0A873WHV0_9CAUD</name>
<dbReference type="RefSeq" id="YP_010114007.1">
    <property type="nucleotide sequence ID" value="NC_055910.1"/>
</dbReference>
<evidence type="ECO:0000313" key="3">
    <source>
        <dbReference type="Proteomes" id="UP000663042"/>
    </source>
</evidence>
<dbReference type="EMBL" id="MW057857">
    <property type="protein sequence ID" value="QPB12220.1"/>
    <property type="molecule type" value="Genomic_DNA"/>
</dbReference>
<proteinExistence type="predicted"/>
<keyword evidence="3" id="KW-1185">Reference proteome</keyword>
<dbReference type="InterPro" id="IPR046909">
    <property type="entry name" value="cREC_REC"/>
</dbReference>
<reference evidence="2 3" key="1">
    <citation type="submission" date="2020-10" db="EMBL/GenBank/DDBJ databases">
        <title>Novel bacteriophages targeting Providencia spp. as potential agents for phage therapy.</title>
        <authorList>
            <person name="Rakov C."/>
            <person name="Alkalay-Oren S."/>
            <person name="Coppenhagen-Glazer S."/>
            <person name="Hazan R."/>
        </authorList>
    </citation>
    <scope>NUCLEOTIDE SEQUENCE [LARGE SCALE GENOMIC DNA]</scope>
</reference>
<dbReference type="Pfam" id="PF20274">
    <property type="entry name" value="cREC_REC"/>
    <property type="match status" value="1"/>
</dbReference>
<dbReference type="KEGG" id="vg:65132567"/>
<dbReference type="Proteomes" id="UP000663042">
    <property type="component" value="Segment"/>
</dbReference>
<evidence type="ECO:0000259" key="1">
    <source>
        <dbReference type="Pfam" id="PF20274"/>
    </source>
</evidence>
<evidence type="ECO:0000313" key="2">
    <source>
        <dbReference type="EMBL" id="QPB12220.1"/>
    </source>
</evidence>
<sequence length="118" mass="13574">MIKDKVLLWVDDERLPMNFLTELNHFKKILVAQDSKSAMMFIDRDKELITHIHLDNDLGEQVEGRDIFNTVEAMVFFEEFPALESITVHTSNPAAAESMMSAKKFLADMGVTLTRVHY</sequence>